<dbReference type="InterPro" id="IPR027282">
    <property type="entry name" value="TPS"/>
</dbReference>
<feature type="domain" description="ShlB POTRA" evidence="8">
    <location>
        <begin position="154"/>
        <end position="207"/>
    </location>
</feature>
<evidence type="ECO:0000259" key="8">
    <source>
        <dbReference type="Pfam" id="PF17287"/>
    </source>
</evidence>
<keyword evidence="1" id="KW-0472">Membrane</keyword>
<sequence>MFSFSQRAHLTLVSCVVVPSALAQVTPAAPDLAAEQLRRQQQREEIQRKQDEAGSDVRLQAPVAAPADGYPANESPCFVIRTVALGGDEAARFQWALGAAQPALNRCLGSTGINTMVSAIQNALIARGYVTARVLAPSQDLLTGVLRLTLVPGRVRAVRFTAGQPTGGYANALPLRPGDLLDLRAIEQGLENFKRVPRTEADIKIVPGEQPGESDLAIDWQGGRAWRFALSLDDSGSRSTGTYQGGATVSVDNPTGHHDLFYVTLNRNLPGDSPGGDYGTKGHALHYSIPYGYWLATFQLNDYGYHQTVAGANQDYIYRGTSTNTELKLARIVYRDAVRKTTVSLRAYQRRSRNFIDDTEVEVQRRRMGGFALALAHKEFIGKSTVDGSIAYKLGTSAFGTLPAPEEPYGEGTSRPRIVNVDLNVTVPLPAGLTYQGAWRGQWNGTALIPQDRFAIGGRYTVRGFDGEASLSAERGTLLRNDVTWTVPGTNQQLYVALDHGTVSGASAPRLLGTSLTGMALGWRGQLGRFQAEVFAGKPVRKPAAFRTAGVASGFNLNFEY</sequence>
<reference evidence="9" key="1">
    <citation type="journal article" date="2014" name="Int. J. Syst. Evol. Microbiol.">
        <title>Complete genome sequence of Corynebacterium casei LMG S-19264T (=DSM 44701T), isolated from a smear-ripened cheese.</title>
        <authorList>
            <consortium name="US DOE Joint Genome Institute (JGI-PGF)"/>
            <person name="Walter F."/>
            <person name="Albersmeier A."/>
            <person name="Kalinowski J."/>
            <person name="Ruckert C."/>
        </authorList>
    </citation>
    <scope>NUCLEOTIDE SEQUENCE</scope>
    <source>
        <strain evidence="9">KCTC 12344</strain>
    </source>
</reference>
<keyword evidence="2" id="KW-0812">Transmembrane</keyword>
<evidence type="ECO:0000313" key="10">
    <source>
        <dbReference type="EMBL" id="QBQ36696.1"/>
    </source>
</evidence>
<reference evidence="10 11" key="2">
    <citation type="submission" date="2019-03" db="EMBL/GenBank/DDBJ databases">
        <title>Draft Genome Sequences of Six Type Strains of the Genus Massilia.</title>
        <authorList>
            <person name="Miess H."/>
            <person name="Frediansyhah A."/>
            <person name="Gross H."/>
        </authorList>
    </citation>
    <scope>NUCLEOTIDE SEQUENCE [LARGE SCALE GENOMIC DNA]</scope>
    <source>
        <strain evidence="10 11">DSM 17505</strain>
    </source>
</reference>
<gene>
    <name evidence="10" type="ORF">E1742_11370</name>
    <name evidence="9" type="ORF">GCM10007388_01930</name>
</gene>
<dbReference type="Gene3D" id="3.10.20.310">
    <property type="entry name" value="membrane protein fhac"/>
    <property type="match status" value="1"/>
</dbReference>
<feature type="domain" description="Haemolysin activator HlyB C-terminal" evidence="6">
    <location>
        <begin position="212"/>
        <end position="525"/>
    </location>
</feature>
<evidence type="ECO:0000313" key="9">
    <source>
        <dbReference type="EMBL" id="GGY73429.1"/>
    </source>
</evidence>
<dbReference type="InterPro" id="IPR005565">
    <property type="entry name" value="Hemolysn_activator_HlyB_C"/>
</dbReference>
<evidence type="ECO:0000259" key="6">
    <source>
        <dbReference type="Pfam" id="PF03865"/>
    </source>
</evidence>
<evidence type="ECO:0000313" key="11">
    <source>
        <dbReference type="Proteomes" id="UP000294359"/>
    </source>
</evidence>
<organism evidence="9 12">
    <name type="scientific">Pseudoduganella plicata</name>
    <dbReference type="NCBI Taxonomy" id="321984"/>
    <lineage>
        <taxon>Bacteria</taxon>
        <taxon>Pseudomonadati</taxon>
        <taxon>Pseudomonadota</taxon>
        <taxon>Betaproteobacteria</taxon>
        <taxon>Burkholderiales</taxon>
        <taxon>Oxalobacteraceae</taxon>
        <taxon>Telluria group</taxon>
        <taxon>Pseudoduganella</taxon>
    </lineage>
</organism>
<dbReference type="GO" id="GO:0098046">
    <property type="term" value="C:type V protein secretion system complex"/>
    <property type="evidence" value="ECO:0007669"/>
    <property type="project" value="TreeGrafter"/>
</dbReference>
<name>A0A4P7BDD2_9BURK</name>
<reference evidence="9" key="3">
    <citation type="submission" date="2022-12" db="EMBL/GenBank/DDBJ databases">
        <authorList>
            <person name="Sun Q."/>
            <person name="Kim S."/>
        </authorList>
    </citation>
    <scope>NUCLEOTIDE SEQUENCE</scope>
    <source>
        <strain evidence="9">KCTC 12344</strain>
    </source>
</reference>
<protein>
    <submittedName>
        <fullName evidence="9">Hemolysin secretion/activation protein, ShlB/FhaC/HecB family</fullName>
    </submittedName>
    <submittedName>
        <fullName evidence="10">ShlB/FhaC/HecB family hemolysin secretion/activation protein</fullName>
    </submittedName>
</protein>
<evidence type="ECO:0000313" key="12">
    <source>
        <dbReference type="Proteomes" id="UP000619512"/>
    </source>
</evidence>
<keyword evidence="1" id="KW-1134">Transmembrane beta strand</keyword>
<evidence type="ECO:0000256" key="4">
    <source>
        <dbReference type="SAM" id="MobiDB-lite"/>
    </source>
</evidence>
<dbReference type="Pfam" id="PF08479">
    <property type="entry name" value="POTRA_2"/>
    <property type="match status" value="1"/>
</dbReference>
<evidence type="ECO:0000256" key="3">
    <source>
        <dbReference type="ARBA" id="ARBA00023237"/>
    </source>
</evidence>
<evidence type="ECO:0000259" key="7">
    <source>
        <dbReference type="Pfam" id="PF08479"/>
    </source>
</evidence>
<dbReference type="Proteomes" id="UP000294359">
    <property type="component" value="Chromosome"/>
</dbReference>
<feature type="signal peptide" evidence="5">
    <location>
        <begin position="1"/>
        <end position="23"/>
    </location>
</feature>
<dbReference type="OrthoDB" id="290122at2"/>
<keyword evidence="3" id="KW-0998">Cell outer membrane</keyword>
<dbReference type="AlphaFoldDB" id="A0A4P7BDD2"/>
<dbReference type="GO" id="GO:0008320">
    <property type="term" value="F:protein transmembrane transporter activity"/>
    <property type="evidence" value="ECO:0007669"/>
    <property type="project" value="TreeGrafter"/>
</dbReference>
<dbReference type="Gene3D" id="2.40.160.50">
    <property type="entry name" value="membrane protein fhac: a member of the omp85/tpsb transporter family"/>
    <property type="match status" value="1"/>
</dbReference>
<dbReference type="Pfam" id="PF17287">
    <property type="entry name" value="POTRA_3"/>
    <property type="match status" value="1"/>
</dbReference>
<evidence type="ECO:0000256" key="5">
    <source>
        <dbReference type="SAM" id="SignalP"/>
    </source>
</evidence>
<evidence type="ECO:0000256" key="2">
    <source>
        <dbReference type="ARBA" id="ARBA00022692"/>
    </source>
</evidence>
<proteinExistence type="predicted"/>
<dbReference type="Proteomes" id="UP000619512">
    <property type="component" value="Unassembled WGS sequence"/>
</dbReference>
<dbReference type="InterPro" id="IPR013686">
    <property type="entry name" value="Polypept-transport_assoc_ShlB"/>
</dbReference>
<accession>A0A4P7BDD2</accession>
<dbReference type="PANTHER" id="PTHR34597">
    <property type="entry name" value="SLR1661 PROTEIN"/>
    <property type="match status" value="1"/>
</dbReference>
<feature type="compositionally biased region" description="Basic and acidic residues" evidence="4">
    <location>
        <begin position="39"/>
        <end position="52"/>
    </location>
</feature>
<keyword evidence="11" id="KW-1185">Reference proteome</keyword>
<dbReference type="Pfam" id="PF03865">
    <property type="entry name" value="ShlB"/>
    <property type="match status" value="1"/>
</dbReference>
<evidence type="ECO:0000256" key="1">
    <source>
        <dbReference type="ARBA" id="ARBA00022452"/>
    </source>
</evidence>
<dbReference type="EMBL" id="CP038026">
    <property type="protein sequence ID" value="QBQ36696.1"/>
    <property type="molecule type" value="Genomic_DNA"/>
</dbReference>
<dbReference type="PIRSF" id="PIRSF029745">
    <property type="entry name" value="FhaC"/>
    <property type="match status" value="1"/>
</dbReference>
<feature type="domain" description="Polypeptide-transport-associated ShlB-type" evidence="7">
    <location>
        <begin position="78"/>
        <end position="153"/>
    </location>
</feature>
<dbReference type="GO" id="GO:0046819">
    <property type="term" value="P:protein secretion by the type V secretion system"/>
    <property type="evidence" value="ECO:0007669"/>
    <property type="project" value="TreeGrafter"/>
</dbReference>
<keyword evidence="5" id="KW-0732">Signal</keyword>
<dbReference type="EMBL" id="BMWW01000001">
    <property type="protein sequence ID" value="GGY73429.1"/>
    <property type="molecule type" value="Genomic_DNA"/>
</dbReference>
<dbReference type="InterPro" id="IPR035251">
    <property type="entry name" value="ShlB_POTRA"/>
</dbReference>
<feature type="chain" id="PRO_5043624390" evidence="5">
    <location>
        <begin position="24"/>
        <end position="561"/>
    </location>
</feature>
<feature type="region of interest" description="Disordered" evidence="4">
    <location>
        <begin position="39"/>
        <end position="58"/>
    </location>
</feature>
<dbReference type="PANTHER" id="PTHR34597:SF3">
    <property type="entry name" value="OUTER MEMBRANE TRANSPORTER CDIB"/>
    <property type="match status" value="1"/>
</dbReference>
<dbReference type="InterPro" id="IPR051544">
    <property type="entry name" value="TPS_OM_transporter"/>
</dbReference>